<dbReference type="GO" id="GO:0005737">
    <property type="term" value="C:cytoplasm"/>
    <property type="evidence" value="ECO:0007669"/>
    <property type="project" value="TreeGrafter"/>
</dbReference>
<dbReference type="FunFam" id="1.10.287.110:FF:000049">
    <property type="entry name" value="DnaJ homolog subfamily C member 12"/>
    <property type="match status" value="1"/>
</dbReference>
<evidence type="ECO:0000256" key="2">
    <source>
        <dbReference type="ARBA" id="ARBA00073114"/>
    </source>
</evidence>
<dbReference type="Gene3D" id="1.10.287.110">
    <property type="entry name" value="DnaJ domain"/>
    <property type="match status" value="1"/>
</dbReference>
<dbReference type="PANTHER" id="PTHR44500:SF1">
    <property type="entry name" value="DNAJ HOMOLOG SUBFAMILY C MEMBER 12"/>
    <property type="match status" value="1"/>
</dbReference>
<evidence type="ECO:0000256" key="1">
    <source>
        <dbReference type="ARBA" id="ARBA00023186"/>
    </source>
</evidence>
<dbReference type="PROSITE" id="PS50076">
    <property type="entry name" value="DNAJ_2"/>
    <property type="match status" value="1"/>
</dbReference>
<feature type="compositionally biased region" description="Polar residues" evidence="3">
    <location>
        <begin position="124"/>
        <end position="134"/>
    </location>
</feature>
<reference evidence="5" key="1">
    <citation type="submission" date="2015-12" db="EMBL/GenBank/DDBJ databases">
        <title>De novo transcriptome assembly of four potential Pierce s Disease insect vectors from Arizona vineyards.</title>
        <authorList>
            <person name="Tassone E.E."/>
        </authorList>
    </citation>
    <scope>NUCLEOTIDE SEQUENCE</scope>
</reference>
<feature type="region of interest" description="Disordered" evidence="3">
    <location>
        <begin position="113"/>
        <end position="154"/>
    </location>
</feature>
<organism evidence="5">
    <name type="scientific">Clastoptera arizonana</name>
    <name type="common">Arizona spittle bug</name>
    <dbReference type="NCBI Taxonomy" id="38151"/>
    <lineage>
        <taxon>Eukaryota</taxon>
        <taxon>Metazoa</taxon>
        <taxon>Ecdysozoa</taxon>
        <taxon>Arthropoda</taxon>
        <taxon>Hexapoda</taxon>
        <taxon>Insecta</taxon>
        <taxon>Pterygota</taxon>
        <taxon>Neoptera</taxon>
        <taxon>Paraneoptera</taxon>
        <taxon>Hemiptera</taxon>
        <taxon>Auchenorrhyncha</taxon>
        <taxon>Cercopoidea</taxon>
        <taxon>Clastopteridae</taxon>
        <taxon>Clastoptera</taxon>
    </lineage>
</organism>
<dbReference type="PRINTS" id="PR00625">
    <property type="entry name" value="JDOMAIN"/>
</dbReference>
<dbReference type="CDD" id="cd06257">
    <property type="entry name" value="DnaJ"/>
    <property type="match status" value="1"/>
</dbReference>
<sequence>MTSVDGIINYQKKSDDDLYAIVGCDETATVEQIIAEYKVRALQYHPDKNDGDKDLEAKFQQLKEAKEILCDPEKRANYDKWRNSGISIGYKQWLGMKEHVHQSMHWATMKTKDRMLPDPEGGESSPNVSSTTSRRASEGGANIHWGGRGNVQWDSKAPNEVVSKFRNYEI</sequence>
<feature type="domain" description="J" evidence="4">
    <location>
        <begin position="17"/>
        <end position="82"/>
    </location>
</feature>
<dbReference type="SUPFAM" id="SSF46565">
    <property type="entry name" value="Chaperone J-domain"/>
    <property type="match status" value="1"/>
</dbReference>
<accession>A0A1B6DPJ5</accession>
<keyword evidence="1" id="KW-0143">Chaperone</keyword>
<dbReference type="Pfam" id="PF00226">
    <property type="entry name" value="DnaJ"/>
    <property type="match status" value="1"/>
</dbReference>
<proteinExistence type="predicted"/>
<gene>
    <name evidence="5" type="ORF">g.11358</name>
</gene>
<evidence type="ECO:0000259" key="4">
    <source>
        <dbReference type="PROSITE" id="PS50076"/>
    </source>
</evidence>
<name>A0A1B6DPJ5_9HEMI</name>
<dbReference type="SMART" id="SM00271">
    <property type="entry name" value="DnaJ"/>
    <property type="match status" value="1"/>
</dbReference>
<dbReference type="AlphaFoldDB" id="A0A1B6DPJ5"/>
<dbReference type="InterPro" id="IPR036869">
    <property type="entry name" value="J_dom_sf"/>
</dbReference>
<evidence type="ECO:0000313" key="5">
    <source>
        <dbReference type="EMBL" id="JAS27605.1"/>
    </source>
</evidence>
<dbReference type="PANTHER" id="PTHR44500">
    <property type="entry name" value="DNAJ HOMOLOG SUBFAMILY C MEMBER 12"/>
    <property type="match status" value="1"/>
</dbReference>
<evidence type="ECO:0000256" key="3">
    <source>
        <dbReference type="SAM" id="MobiDB-lite"/>
    </source>
</evidence>
<dbReference type="InterPro" id="IPR029827">
    <property type="entry name" value="JDP1-like"/>
</dbReference>
<dbReference type="InterPro" id="IPR001623">
    <property type="entry name" value="DnaJ_domain"/>
</dbReference>
<protein>
    <recommendedName>
        <fullName evidence="2 4">J domain-containing protein</fullName>
    </recommendedName>
</protein>
<dbReference type="EMBL" id="GEDC01009693">
    <property type="protein sequence ID" value="JAS27605.1"/>
    <property type="molecule type" value="Transcribed_RNA"/>
</dbReference>